<gene>
    <name evidence="2" type="ORF">AABB31_04435</name>
</gene>
<sequence>MSIFVISVTAMVILVGAALAFQAPVNAALARGIGDPVVAAVMQFGIGFLVLCVIASMRGGLPTVSQLKTIPWWAFTGGALGAVWVLAAIWSVPRLGLVTMFGAMILGQLIAALLIDAGGMLGMEARSISAHRIAAVGLVMFGVLLSYK</sequence>
<dbReference type="Pfam" id="PF04657">
    <property type="entry name" value="DMT_YdcZ"/>
    <property type="match status" value="1"/>
</dbReference>
<reference evidence="2" key="1">
    <citation type="submission" date="2024-08" db="EMBL/GenBank/DDBJ databases">
        <title>Phylogenomic analyses of a clade within the roseobacter group suggest taxonomic reassignments of species of the genera Aestuariivita, Citreicella, Loktanella, Nautella, Pelagibaca, Ruegeria, Thalassobius, Thiobacimonas and Tropicibacter, and the proposal o.</title>
        <authorList>
            <person name="Jeon C.O."/>
        </authorList>
    </citation>
    <scope>NUCLEOTIDE SEQUENCE</scope>
    <source>
        <strain evidence="2">SS1-5</strain>
    </source>
</reference>
<dbReference type="GO" id="GO:0005886">
    <property type="term" value="C:plasma membrane"/>
    <property type="evidence" value="ECO:0007669"/>
    <property type="project" value="TreeGrafter"/>
</dbReference>
<organism evidence="2 3">
    <name type="scientific">Yoonia rhodophyticola</name>
    <dbReference type="NCBI Taxonomy" id="3137370"/>
    <lineage>
        <taxon>Bacteria</taxon>
        <taxon>Pseudomonadati</taxon>
        <taxon>Pseudomonadota</taxon>
        <taxon>Alphaproteobacteria</taxon>
        <taxon>Rhodobacterales</taxon>
        <taxon>Paracoccaceae</taxon>
        <taxon>Yoonia</taxon>
    </lineage>
</organism>
<dbReference type="PANTHER" id="PTHR34821:SF2">
    <property type="entry name" value="INNER MEMBRANE PROTEIN YDCZ"/>
    <property type="match status" value="1"/>
</dbReference>
<protein>
    <submittedName>
        <fullName evidence="2">DMT family transporter</fullName>
    </submittedName>
</protein>
<dbReference type="RefSeq" id="WP_342077477.1">
    <property type="nucleotide sequence ID" value="NZ_CP151767.2"/>
</dbReference>
<evidence type="ECO:0000313" key="2">
    <source>
        <dbReference type="EMBL" id="WZU68184.1"/>
    </source>
</evidence>
<evidence type="ECO:0000256" key="1">
    <source>
        <dbReference type="SAM" id="Phobius"/>
    </source>
</evidence>
<dbReference type="PANTHER" id="PTHR34821">
    <property type="entry name" value="INNER MEMBRANE PROTEIN YDCZ"/>
    <property type="match status" value="1"/>
</dbReference>
<dbReference type="KEGG" id="yrh:AABB31_04435"/>
<name>A0AAN0MBD0_9RHOB</name>
<feature type="transmembrane region" description="Helical" evidence="1">
    <location>
        <begin position="37"/>
        <end position="57"/>
    </location>
</feature>
<feature type="transmembrane region" description="Helical" evidence="1">
    <location>
        <begin position="69"/>
        <end position="90"/>
    </location>
</feature>
<dbReference type="EMBL" id="CP151767">
    <property type="protein sequence ID" value="WZU68184.1"/>
    <property type="molecule type" value="Genomic_DNA"/>
</dbReference>
<keyword evidence="1" id="KW-0472">Membrane</keyword>
<keyword evidence="3" id="KW-1185">Reference proteome</keyword>
<feature type="transmembrane region" description="Helical" evidence="1">
    <location>
        <begin position="129"/>
        <end position="147"/>
    </location>
</feature>
<dbReference type="Proteomes" id="UP001470809">
    <property type="component" value="Chromosome"/>
</dbReference>
<keyword evidence="1" id="KW-0812">Transmembrane</keyword>
<proteinExistence type="predicted"/>
<evidence type="ECO:0000313" key="3">
    <source>
        <dbReference type="Proteomes" id="UP001470809"/>
    </source>
</evidence>
<feature type="transmembrane region" description="Helical" evidence="1">
    <location>
        <begin position="96"/>
        <end position="117"/>
    </location>
</feature>
<keyword evidence="1" id="KW-1133">Transmembrane helix</keyword>
<dbReference type="AlphaFoldDB" id="A0AAN0MBD0"/>
<accession>A0AAN0MBD0</accession>
<dbReference type="InterPro" id="IPR006750">
    <property type="entry name" value="YdcZ"/>
</dbReference>